<dbReference type="PANTHER" id="PTHR47992">
    <property type="entry name" value="PROTEIN PHOSPHATASE"/>
    <property type="match status" value="1"/>
</dbReference>
<sequence>MVGVRIVEKKKKTIDLSQMASDLQGAAVGGGQGHQNHQIVHGYSLVKGKSRHAMEDYHVAEFRIVKDHEVGLFAVYDGHLGHSVAVYLQHYLFDNILNEASFWTDPTEAIGQAYLTTDATILDNAPNLGPGGSTAVTAILIDGKDLLVANVGDSRAVLSKGGVAEQLSIDHEPGQPTERNNIETRGGFVSNIPGDVPRVDGQLAVARAFGDKSLKAHLSAQPDIKSVKIDDRTDFLILASDGLWKVMQNQEAVDLVLKIQDPIAAAQQLSTEAVNRKSKDDISCIVVRFR</sequence>
<proteinExistence type="predicted"/>
<dbReference type="Proteomes" id="UP001497512">
    <property type="component" value="Chromosome 3"/>
</dbReference>
<evidence type="ECO:0000259" key="1">
    <source>
        <dbReference type="PROSITE" id="PS51746"/>
    </source>
</evidence>
<reference evidence="2" key="1">
    <citation type="submission" date="2024-02" db="EMBL/GenBank/DDBJ databases">
        <authorList>
            <consortium name="ELIXIR-Norway"/>
            <consortium name="Elixir Norway"/>
        </authorList>
    </citation>
    <scope>NUCLEOTIDE SEQUENCE</scope>
</reference>
<dbReference type="SUPFAM" id="SSF81606">
    <property type="entry name" value="PP2C-like"/>
    <property type="match status" value="1"/>
</dbReference>
<dbReference type="InterPro" id="IPR015655">
    <property type="entry name" value="PP2C"/>
</dbReference>
<dbReference type="InterPro" id="IPR036457">
    <property type="entry name" value="PPM-type-like_dom_sf"/>
</dbReference>
<feature type="domain" description="PPM-type phosphatase" evidence="1">
    <location>
        <begin position="40"/>
        <end position="289"/>
    </location>
</feature>
<dbReference type="PROSITE" id="PS51746">
    <property type="entry name" value="PPM_2"/>
    <property type="match status" value="1"/>
</dbReference>
<organism evidence="2 3">
    <name type="scientific">Sphagnum troendelagicum</name>
    <dbReference type="NCBI Taxonomy" id="128251"/>
    <lineage>
        <taxon>Eukaryota</taxon>
        <taxon>Viridiplantae</taxon>
        <taxon>Streptophyta</taxon>
        <taxon>Embryophyta</taxon>
        <taxon>Bryophyta</taxon>
        <taxon>Sphagnophytina</taxon>
        <taxon>Sphagnopsida</taxon>
        <taxon>Sphagnales</taxon>
        <taxon>Sphagnaceae</taxon>
        <taxon>Sphagnum</taxon>
    </lineage>
</organism>
<dbReference type="Pfam" id="PF00481">
    <property type="entry name" value="PP2C"/>
    <property type="match status" value="1"/>
</dbReference>
<dbReference type="CDD" id="cd00143">
    <property type="entry name" value="PP2Cc"/>
    <property type="match status" value="1"/>
</dbReference>
<evidence type="ECO:0000313" key="2">
    <source>
        <dbReference type="EMBL" id="CAK9220423.1"/>
    </source>
</evidence>
<protein>
    <recommendedName>
        <fullName evidence="1">PPM-type phosphatase domain-containing protein</fullName>
    </recommendedName>
</protein>
<gene>
    <name evidence="2" type="ORF">CSSPTR1EN2_LOCUS15449</name>
</gene>
<dbReference type="Gene3D" id="3.60.40.10">
    <property type="entry name" value="PPM-type phosphatase domain"/>
    <property type="match status" value="1"/>
</dbReference>
<evidence type="ECO:0000313" key="3">
    <source>
        <dbReference type="Proteomes" id="UP001497512"/>
    </source>
</evidence>
<dbReference type="SMART" id="SM00332">
    <property type="entry name" value="PP2Cc"/>
    <property type="match status" value="1"/>
</dbReference>
<dbReference type="InterPro" id="IPR001932">
    <property type="entry name" value="PPM-type_phosphatase-like_dom"/>
</dbReference>
<keyword evidence="3" id="KW-1185">Reference proteome</keyword>
<accession>A0ABP0UHK3</accession>
<dbReference type="EMBL" id="OZ019895">
    <property type="protein sequence ID" value="CAK9220423.1"/>
    <property type="molecule type" value="Genomic_DNA"/>
</dbReference>
<name>A0ABP0UHK3_9BRYO</name>